<feature type="transmembrane region" description="Helical" evidence="18">
    <location>
        <begin position="571"/>
        <end position="591"/>
    </location>
</feature>
<organism evidence="21 22">
    <name type="scientific">Culter alburnus</name>
    <name type="common">Topmouth culter</name>
    <dbReference type="NCBI Taxonomy" id="194366"/>
    <lineage>
        <taxon>Eukaryota</taxon>
        <taxon>Metazoa</taxon>
        <taxon>Chordata</taxon>
        <taxon>Craniata</taxon>
        <taxon>Vertebrata</taxon>
        <taxon>Euteleostomi</taxon>
        <taxon>Actinopterygii</taxon>
        <taxon>Neopterygii</taxon>
        <taxon>Teleostei</taxon>
        <taxon>Ostariophysi</taxon>
        <taxon>Cypriniformes</taxon>
        <taxon>Xenocyprididae</taxon>
        <taxon>Xenocypridinae</taxon>
        <taxon>Culter</taxon>
    </lineage>
</organism>
<feature type="region of interest" description="Disordered" evidence="17">
    <location>
        <begin position="29"/>
        <end position="63"/>
    </location>
</feature>
<gene>
    <name evidence="21" type="ORF">ABG768_003523</name>
</gene>
<evidence type="ECO:0000256" key="13">
    <source>
        <dbReference type="ARBA" id="ARBA00023224"/>
    </source>
</evidence>
<evidence type="ECO:0000256" key="4">
    <source>
        <dbReference type="ARBA" id="ARBA00022692"/>
    </source>
</evidence>
<keyword evidence="5 19" id="KW-0732">Signal</keyword>
<dbReference type="GO" id="GO:0004930">
    <property type="term" value="F:G protein-coupled receptor activity"/>
    <property type="evidence" value="ECO:0007669"/>
    <property type="project" value="UniProtKB-KW"/>
</dbReference>
<evidence type="ECO:0000256" key="16">
    <source>
        <dbReference type="ARBA" id="ARBA00034104"/>
    </source>
</evidence>
<keyword evidence="14" id="KW-0628">Postsynaptic cell membrane</keyword>
<dbReference type="GO" id="GO:0045211">
    <property type="term" value="C:postsynaptic membrane"/>
    <property type="evidence" value="ECO:0007669"/>
    <property type="project" value="UniProtKB-SubCell"/>
</dbReference>
<feature type="region of interest" description="Disordered" evidence="17">
    <location>
        <begin position="1801"/>
        <end position="1893"/>
    </location>
</feature>
<evidence type="ECO:0000313" key="21">
    <source>
        <dbReference type="EMBL" id="KAK9966411.1"/>
    </source>
</evidence>
<feature type="transmembrane region" description="Helical" evidence="18">
    <location>
        <begin position="405"/>
        <end position="430"/>
    </location>
</feature>
<feature type="transmembrane region" description="Helical" evidence="18">
    <location>
        <begin position="633"/>
        <end position="654"/>
    </location>
</feature>
<keyword evidence="12" id="KW-0325">Glycoprotein</keyword>
<keyword evidence="9 18" id="KW-0472">Membrane</keyword>
<protein>
    <recommendedName>
        <fullName evidence="20">G-protein coupled receptors family 3 profile domain-containing protein</fullName>
    </recommendedName>
</protein>
<dbReference type="Proteomes" id="UP001479290">
    <property type="component" value="Unassembled WGS sequence"/>
</dbReference>
<evidence type="ECO:0000259" key="20">
    <source>
        <dbReference type="PROSITE" id="PS50259"/>
    </source>
</evidence>
<dbReference type="CDD" id="cd15293">
    <property type="entry name" value="7tmC_GPR158-like"/>
    <property type="match status" value="1"/>
</dbReference>
<dbReference type="EMBL" id="JAWDJR010000011">
    <property type="protein sequence ID" value="KAK9966411.1"/>
    <property type="molecule type" value="Genomic_DNA"/>
</dbReference>
<feature type="transmembrane region" description="Helical" evidence="18">
    <location>
        <begin position="442"/>
        <end position="465"/>
    </location>
</feature>
<evidence type="ECO:0000256" key="19">
    <source>
        <dbReference type="SAM" id="SignalP"/>
    </source>
</evidence>
<keyword evidence="10" id="KW-1015">Disulfide bond</keyword>
<feature type="compositionally biased region" description="Basic and acidic residues" evidence="17">
    <location>
        <begin position="1349"/>
        <end position="1363"/>
    </location>
</feature>
<dbReference type="GO" id="GO:0043005">
    <property type="term" value="C:neuron projection"/>
    <property type="evidence" value="ECO:0007669"/>
    <property type="project" value="UniProtKB-SubCell"/>
</dbReference>
<keyword evidence="8" id="KW-0297">G-protein coupled receptor</keyword>
<evidence type="ECO:0000256" key="5">
    <source>
        <dbReference type="ARBA" id="ARBA00022729"/>
    </source>
</evidence>
<dbReference type="PANTHER" id="PTHR32546:SF7">
    <property type="entry name" value="G-PROTEIN COUPLED RECEPTOR 179-RELATED"/>
    <property type="match status" value="1"/>
</dbReference>
<dbReference type="PANTHER" id="PTHR32546">
    <property type="entry name" value="G-PROTEIN COUPLED RECEPTOR 158-RELATED"/>
    <property type="match status" value="1"/>
</dbReference>
<feature type="signal peptide" evidence="19">
    <location>
        <begin position="1"/>
        <end position="20"/>
    </location>
</feature>
<evidence type="ECO:0000256" key="17">
    <source>
        <dbReference type="SAM" id="MobiDB-lite"/>
    </source>
</evidence>
<evidence type="ECO:0000256" key="15">
    <source>
        <dbReference type="ARBA" id="ARBA00023273"/>
    </source>
</evidence>
<evidence type="ECO:0000256" key="8">
    <source>
        <dbReference type="ARBA" id="ARBA00023040"/>
    </source>
</evidence>
<feature type="compositionally biased region" description="Polar residues" evidence="17">
    <location>
        <begin position="29"/>
        <end position="49"/>
    </location>
</feature>
<keyword evidence="11" id="KW-0675">Receptor</keyword>
<dbReference type="InterPro" id="IPR054714">
    <property type="entry name" value="GPR158_179_extracellular"/>
</dbReference>
<feature type="compositionally biased region" description="Polar residues" evidence="17">
    <location>
        <begin position="1857"/>
        <end position="1868"/>
    </location>
</feature>
<comment type="subcellular location">
    <subcellularLocation>
        <location evidence="1">Cell projection</location>
        <location evidence="1">Neuron projection</location>
    </subcellularLocation>
    <subcellularLocation>
        <location evidence="16">Postsynaptic cell membrane</location>
        <topology evidence="16">Multi-pass membrane protein</topology>
    </subcellularLocation>
</comment>
<feature type="domain" description="G-protein coupled receptors family 3 profile" evidence="20">
    <location>
        <begin position="407"/>
        <end position="656"/>
    </location>
</feature>
<keyword evidence="6 18" id="KW-1133">Transmembrane helix</keyword>
<evidence type="ECO:0000256" key="2">
    <source>
        <dbReference type="ARBA" id="ARBA00007242"/>
    </source>
</evidence>
<keyword evidence="22" id="KW-1185">Reference proteome</keyword>
<evidence type="ECO:0000256" key="7">
    <source>
        <dbReference type="ARBA" id="ARBA00023018"/>
    </source>
</evidence>
<evidence type="ECO:0000256" key="1">
    <source>
        <dbReference type="ARBA" id="ARBA00004487"/>
    </source>
</evidence>
<evidence type="ECO:0000256" key="3">
    <source>
        <dbReference type="ARBA" id="ARBA00022475"/>
    </source>
</evidence>
<dbReference type="Pfam" id="PF22572">
    <property type="entry name" value="GPR158_179_EC"/>
    <property type="match status" value="1"/>
</dbReference>
<dbReference type="Pfam" id="PF00003">
    <property type="entry name" value="7tm_3"/>
    <property type="match status" value="1"/>
</dbReference>
<feature type="region of interest" description="Disordered" evidence="17">
    <location>
        <begin position="984"/>
        <end position="1021"/>
    </location>
</feature>
<feature type="transmembrane region" description="Helical" evidence="18">
    <location>
        <begin position="516"/>
        <end position="540"/>
    </location>
</feature>
<name>A0AAW1ZYJ5_CULAL</name>
<evidence type="ECO:0000256" key="6">
    <source>
        <dbReference type="ARBA" id="ARBA00022989"/>
    </source>
</evidence>
<evidence type="ECO:0000256" key="12">
    <source>
        <dbReference type="ARBA" id="ARBA00023180"/>
    </source>
</evidence>
<evidence type="ECO:0000256" key="11">
    <source>
        <dbReference type="ARBA" id="ARBA00023170"/>
    </source>
</evidence>
<evidence type="ECO:0000256" key="9">
    <source>
        <dbReference type="ARBA" id="ARBA00023136"/>
    </source>
</evidence>
<evidence type="ECO:0000256" key="10">
    <source>
        <dbReference type="ARBA" id="ARBA00023157"/>
    </source>
</evidence>
<dbReference type="InterPro" id="IPR043458">
    <property type="entry name" value="GPR158/179"/>
</dbReference>
<keyword evidence="15" id="KW-0966">Cell projection</keyword>
<keyword evidence="7" id="KW-0770">Synapse</keyword>
<feature type="compositionally biased region" description="Polar residues" evidence="17">
    <location>
        <begin position="1067"/>
        <end position="1083"/>
    </location>
</feature>
<keyword evidence="13" id="KW-0807">Transducer</keyword>
<feature type="region of interest" description="Disordered" evidence="17">
    <location>
        <begin position="1050"/>
        <end position="1101"/>
    </location>
</feature>
<dbReference type="PROSITE" id="PS50259">
    <property type="entry name" value="G_PROTEIN_RECEP_F3_4"/>
    <property type="match status" value="1"/>
</dbReference>
<feature type="compositionally biased region" description="Polar residues" evidence="17">
    <location>
        <begin position="988"/>
        <end position="999"/>
    </location>
</feature>
<proteinExistence type="inferred from homology"/>
<feature type="chain" id="PRO_5043912451" description="G-protein coupled receptors family 3 profile domain-containing protein" evidence="19">
    <location>
        <begin position="21"/>
        <end position="1945"/>
    </location>
</feature>
<evidence type="ECO:0000256" key="14">
    <source>
        <dbReference type="ARBA" id="ARBA00023257"/>
    </source>
</evidence>
<reference evidence="21 22" key="1">
    <citation type="submission" date="2024-05" db="EMBL/GenBank/DDBJ databases">
        <title>A high-quality chromosomal-level genome assembly of Topmouth culter (Culter alburnus).</title>
        <authorList>
            <person name="Zhao H."/>
        </authorList>
    </citation>
    <scope>NUCLEOTIDE SEQUENCE [LARGE SCALE GENOMIC DNA]</scope>
    <source>
        <strain evidence="21">CATC2023</strain>
        <tissue evidence="21">Muscle</tissue>
    </source>
</reference>
<keyword evidence="3" id="KW-1003">Cell membrane</keyword>
<comment type="similarity">
    <text evidence="2">Belongs to the G-protein coupled receptor 3 family.</text>
</comment>
<dbReference type="InterPro" id="IPR017978">
    <property type="entry name" value="GPCR_3_C"/>
</dbReference>
<feature type="region of interest" description="Disordered" evidence="17">
    <location>
        <begin position="1302"/>
        <end position="1365"/>
    </location>
</feature>
<evidence type="ECO:0000313" key="22">
    <source>
        <dbReference type="Proteomes" id="UP001479290"/>
    </source>
</evidence>
<accession>A0AAW1ZYJ5</accession>
<feature type="transmembrane region" description="Helical" evidence="18">
    <location>
        <begin position="477"/>
        <end position="495"/>
    </location>
</feature>
<evidence type="ECO:0000256" key="18">
    <source>
        <dbReference type="SAM" id="Phobius"/>
    </source>
</evidence>
<keyword evidence="4 18" id="KW-0812">Transmembrane</keyword>
<comment type="caution">
    <text evidence="21">The sequence shown here is derived from an EMBL/GenBank/DDBJ whole genome shotgun (WGS) entry which is preliminary data.</text>
</comment>
<sequence>MGLCACVLPLLLLLPSLLSAQLSNVSEVEDTSSLGFTPTPTNLNTLAGKSSSPSPLPTSPAPVKVTTEEDRSAVENYLYTANSSSLAASTCTQAFQLPVQRGSPPRELLPLLHQAIASLTNAANFLNLIFQASELRETSVREDIEWYHALVRAMLEGDRPGLVRRAFLTFDADPIIQQPQLVLRASKGTTQDILLQDLTSGWSSFRPPAPDQSWFDSFKSSSPPLHALSKRVLLNDLSTLDTPKWARGDSYVINSSGVQWGEAPFLECVDGRFLPGWLLSLSMPFYGLKPDLSPEFRGVIRVDVNVQGFNVDHCASGDFWFANTHQCNRTSMECEPIPQQGFRMGQYCCRCKKGYYSPNPDIQNKRNNRVNSTQACYPEVPVCLPCWPGCAECEDGGPCWVQEDWLLRTGVLAVQGLFMVLVLISMLVAYQCRSTKRIRSSGLLLLEMILCGSLLLYFPVFILYFKPSTFRCILLRWVRLLGFAIVYGTVTLKMYRVLRVFLSRTAQRVPYITTRGVLRMLGVIVLTVSWFLCAWTVGVLQNRDRNVPLLIISTTSEGQGFNVCDLDRWDYMMAVAELLFLCWGSFLCSAVKAVPSAFHEPRYMTIAIHNELLLSSVFHLLRFARPSIHPDWMLLLFFAHTHVTITVTLGLLFVPKFLHMSRPGREEIAAEVYEEEVELRRSCSYLNSSFTSNCWSDHSLDPDDIRDELKKLYSQLEVHKTKRMANSNPHLPKKRSSRLSIGRSLIKRITEIPESLSRQCSREDKDVSAAIGTISRSGSYYKSHQTTSINTMTETLMQPSPKLRKSHSAYDCTPEREVSLLSSSIKSTTAKRASQHSDAGSINTTLLVCKSASTHNLSLDTNLLLPEPTRFQKSLSVIERNDHRSVTTCRSIENVSLPGKAAPAEKPLPTVDVDIKKQTSSALLSESFDKAEVCPWEVPEELPANKNQKHVTYSLSNQDEPKSPGAISSPTLLYVCPWEYLPPPSPPATETGNGIQSDVDSTKPKPPISCSAPGSPHTVSGKPKDFRVFSFHSATHSLLAAKGIGELGRSMSREKSLQESNVKEGTLQKSLSTSMRLSPGSATSDRRTPQTHRRAMTTVGTKPSLVKQTAIRLPSTDSPEKSPKHIAPVHICPWESEEVILEVKKQNVNDSVLQRQYSDKQVLSMTVNNDGFKATELQLKSLLSVPNPEVCPWDVPKPFHQTSISDVCPWEVVEVEQLQTKSIHTDVCPWETDPSRITEDNLCNTTVEVPTSGDTQKQVNVKPEACPSYVIDTNISQVRQGSIQTHSDTIKPGERVIYVNARQSPVHQEPAQRDACSVESSETLRQEESDFPEPPPPVTDISPWQSESNTKDTKRPSLKETMPKKATVCPWEVEASEKLDEREGATNKESMKVDQGQDTVKIIVCPWETSESVKSIEKEESVCPWETSENVKTFLKPQSVLENVCPWETGEITKTLQKQESIHADVCPRETREPTKTLQKQDVCPWQTGESVNTLQKQESVHADVCPWETKDPTKALQKQKSAHEDACPWETGEPTKTLQKQDIVLAHVCPWETGEPTKTLQIQDSVLAHVCPWETGEAAKALQKQDSVLANVCPWETVEPAKTLQKQESVRADVCPWETGEAAKALQKQDSVLADVCPWETGEPAKTLQKQESVCADVCPWETGEPAKTLQKQESVCADVCPWETGEPAKALQKQDSVLADVCPWETGEPAKTLQKQESVRADVCPWETGEPAKALQKQDSVLADVCPWETGEPAKTLQKQESVRADVCPWETGEPAKALQKQDSVLADVCPWETAEPVKTLQKQERVDSDVCPQEAKASPKQSEPQDCIHAVPSKRQDSTQGSVYPRENDMGMTAATTESSKSQPTPDIHPSDLDTQAAEETRVNTPLARRDAMCPWEMEGGRQESIIVHDNSDVFTWEEAIPEEDDGDAETAAEAFIFPSDL</sequence>